<dbReference type="KEGG" id="psyt:DSAG12_02070"/>
<keyword evidence="2" id="KW-1185">Reference proteome</keyword>
<dbReference type="OrthoDB" id="51378at2157"/>
<evidence type="ECO:0000313" key="1">
    <source>
        <dbReference type="EMBL" id="QEE16240.1"/>
    </source>
</evidence>
<reference evidence="1 2" key="2">
    <citation type="journal article" date="2024" name="Int. J. Syst. Evol. Microbiol.">
        <title>Promethearchaeum syntrophicum gen. nov., sp. nov., an anaerobic, obligately syntrophic archaeon, the first isolate of the lineage 'Asgard' archaea, and proposal of the new archaeal phylum Promethearchaeota phyl. nov. and kingdom Promethearchaeati regn. nov.</title>
        <authorList>
            <person name="Imachi H."/>
            <person name="Nobu M.K."/>
            <person name="Kato S."/>
            <person name="Takaki Y."/>
            <person name="Miyazaki M."/>
            <person name="Miyata M."/>
            <person name="Ogawara M."/>
            <person name="Saito Y."/>
            <person name="Sakai S."/>
            <person name="Tahara Y.O."/>
            <person name="Takano Y."/>
            <person name="Tasumi E."/>
            <person name="Uematsu K."/>
            <person name="Yoshimura T."/>
            <person name="Itoh T."/>
            <person name="Ohkuma M."/>
            <person name="Takai K."/>
        </authorList>
    </citation>
    <scope>NUCLEOTIDE SEQUENCE [LARGE SCALE GENOMIC DNA]</scope>
    <source>
        <strain evidence="1 2">MK-D1</strain>
    </source>
</reference>
<name>A0A5B9DBW0_9ARCH</name>
<dbReference type="Proteomes" id="UP000321408">
    <property type="component" value="Chromosome"/>
</dbReference>
<protein>
    <recommendedName>
        <fullName evidence="3">HTH arsR-type domain-containing protein</fullName>
    </recommendedName>
</protein>
<dbReference type="InterPro" id="IPR036390">
    <property type="entry name" value="WH_DNA-bd_sf"/>
</dbReference>
<dbReference type="Gene3D" id="1.10.10.10">
    <property type="entry name" value="Winged helix-like DNA-binding domain superfamily/Winged helix DNA-binding domain"/>
    <property type="match status" value="1"/>
</dbReference>
<dbReference type="EMBL" id="CP042905">
    <property type="protein sequence ID" value="QEE16240.1"/>
    <property type="molecule type" value="Genomic_DNA"/>
</dbReference>
<dbReference type="AlphaFoldDB" id="A0A5B9DBW0"/>
<sequence>MNVSINPSLLELEENPLVFNTLKAIFELTNKQVDCFLALRLKKKTGSCIKNLVENTNSERSIIQKHLKVLLEKGLVIRESVSLTEFNIRCQEHDIDNQIKTNKGYLYIYSSISNEELLKKINGTLEEWKNLLKNYLEIN</sequence>
<reference evidence="1 2" key="1">
    <citation type="journal article" date="2020" name="Nature">
        <title>Isolation of an archaeon at the prokaryote-eukaryote interface.</title>
        <authorList>
            <person name="Imachi H."/>
            <person name="Nobu M.K."/>
            <person name="Nakahara N."/>
            <person name="Morono Y."/>
            <person name="Ogawara M."/>
            <person name="Takaki Y."/>
            <person name="Takano Y."/>
            <person name="Uematsu K."/>
            <person name="Ikuta T."/>
            <person name="Ito M."/>
            <person name="Matsui Y."/>
            <person name="Miyazaki M."/>
            <person name="Murata K."/>
            <person name="Saito Y."/>
            <person name="Sakai S."/>
            <person name="Song C."/>
            <person name="Tasumi E."/>
            <person name="Yamanaka Y."/>
            <person name="Yamaguchi T."/>
            <person name="Kamagata Y."/>
            <person name="Tamaki H."/>
            <person name="Takai K."/>
        </authorList>
    </citation>
    <scope>NUCLEOTIDE SEQUENCE [LARGE SCALE GENOMIC DNA]</scope>
    <source>
        <strain evidence="1 2">MK-D1</strain>
    </source>
</reference>
<accession>A0A5B9DBW0</accession>
<proteinExistence type="predicted"/>
<evidence type="ECO:0000313" key="2">
    <source>
        <dbReference type="Proteomes" id="UP000321408"/>
    </source>
</evidence>
<organism evidence="1 2">
    <name type="scientific">Promethearchaeum syntrophicum</name>
    <dbReference type="NCBI Taxonomy" id="2594042"/>
    <lineage>
        <taxon>Archaea</taxon>
        <taxon>Promethearchaeati</taxon>
        <taxon>Promethearchaeota</taxon>
        <taxon>Promethearchaeia</taxon>
        <taxon>Promethearchaeales</taxon>
        <taxon>Promethearchaeaceae</taxon>
        <taxon>Promethearchaeum</taxon>
    </lineage>
</organism>
<gene>
    <name evidence="1" type="ORF">DSAG12_02070</name>
</gene>
<dbReference type="RefSeq" id="WP_147663119.1">
    <property type="nucleotide sequence ID" value="NZ_CP042905.2"/>
</dbReference>
<evidence type="ECO:0008006" key="3">
    <source>
        <dbReference type="Google" id="ProtNLM"/>
    </source>
</evidence>
<dbReference type="GeneID" id="41330060"/>
<dbReference type="SUPFAM" id="SSF46785">
    <property type="entry name" value="Winged helix' DNA-binding domain"/>
    <property type="match status" value="1"/>
</dbReference>
<dbReference type="InterPro" id="IPR036388">
    <property type="entry name" value="WH-like_DNA-bd_sf"/>
</dbReference>